<dbReference type="SMART" id="SM00198">
    <property type="entry name" value="SCP"/>
    <property type="match status" value="1"/>
</dbReference>
<dbReference type="EMBL" id="JAHQIW010001147">
    <property type="protein sequence ID" value="KAJ1351620.1"/>
    <property type="molecule type" value="Genomic_DNA"/>
</dbReference>
<feature type="domain" description="SCP" evidence="2">
    <location>
        <begin position="80"/>
        <end position="241"/>
    </location>
</feature>
<dbReference type="SUPFAM" id="SSF55797">
    <property type="entry name" value="PR-1-like"/>
    <property type="match status" value="1"/>
</dbReference>
<name>A0AAD5M5U5_PARTN</name>
<evidence type="ECO:0000313" key="3">
    <source>
        <dbReference type="EMBL" id="KAJ1351620.1"/>
    </source>
</evidence>
<feature type="signal peptide" evidence="1">
    <location>
        <begin position="1"/>
        <end position="19"/>
    </location>
</feature>
<proteinExistence type="predicted"/>
<reference evidence="3" key="1">
    <citation type="submission" date="2021-06" db="EMBL/GenBank/DDBJ databases">
        <title>Parelaphostrongylus tenuis whole genome reference sequence.</title>
        <authorList>
            <person name="Garwood T.J."/>
            <person name="Larsen P.A."/>
            <person name="Fountain-Jones N.M."/>
            <person name="Garbe J.R."/>
            <person name="Macchietto M.G."/>
            <person name="Kania S.A."/>
            <person name="Gerhold R.W."/>
            <person name="Richards J.E."/>
            <person name="Wolf T.M."/>
        </authorList>
    </citation>
    <scope>NUCLEOTIDE SEQUENCE</scope>
    <source>
        <strain evidence="3">MNPRO001-30</strain>
        <tissue evidence="3">Meninges</tissue>
    </source>
</reference>
<dbReference type="Pfam" id="PF00188">
    <property type="entry name" value="CAP"/>
    <property type="match status" value="1"/>
</dbReference>
<dbReference type="AlphaFoldDB" id="A0AAD5M5U5"/>
<organism evidence="3 4">
    <name type="scientific">Parelaphostrongylus tenuis</name>
    <name type="common">Meningeal worm</name>
    <dbReference type="NCBI Taxonomy" id="148309"/>
    <lineage>
        <taxon>Eukaryota</taxon>
        <taxon>Metazoa</taxon>
        <taxon>Ecdysozoa</taxon>
        <taxon>Nematoda</taxon>
        <taxon>Chromadorea</taxon>
        <taxon>Rhabditida</taxon>
        <taxon>Rhabditina</taxon>
        <taxon>Rhabditomorpha</taxon>
        <taxon>Strongyloidea</taxon>
        <taxon>Metastrongylidae</taxon>
        <taxon>Parelaphostrongylus</taxon>
    </lineage>
</organism>
<dbReference type="InterPro" id="IPR035940">
    <property type="entry name" value="CAP_sf"/>
</dbReference>
<dbReference type="InterPro" id="IPR014044">
    <property type="entry name" value="CAP_dom"/>
</dbReference>
<keyword evidence="1" id="KW-0732">Signal</keyword>
<dbReference type="Proteomes" id="UP001196413">
    <property type="component" value="Unassembled WGS sequence"/>
</dbReference>
<feature type="chain" id="PRO_5042254073" description="SCP domain-containing protein" evidence="1">
    <location>
        <begin position="20"/>
        <end position="271"/>
    </location>
</feature>
<evidence type="ECO:0000259" key="2">
    <source>
        <dbReference type="SMART" id="SM00198"/>
    </source>
</evidence>
<comment type="caution">
    <text evidence="3">The sequence shown here is derived from an EMBL/GenBank/DDBJ whole genome shotgun (WGS) entry which is preliminary data.</text>
</comment>
<gene>
    <name evidence="3" type="ORF">KIN20_007706</name>
</gene>
<accession>A0AAD5M5U5</accession>
<sequence length="271" mass="29451">MNTLITALILLTGVIGYNAETHKSDPSTDPVKVDYTTSNLLSSTEDYDFEYDDDAIPIKPENLPDCGKDTNMNSATRFVVLEKEIALRLELANGQVKNGNNTRPENFPTASDMSLQTYDCGLERAAFNISKMCHSLSDYNFANVGSNIASYVGPIDDIDDIIRGLMGGWWNTSMQSSPLVNLTPTADNIGMIPFLQMANANTTKIGCAYSVCNSSRDGCDNSLSSIVFVCSYGDPPIQLNNPIYTEGRPCGTCNNTCAHKSLCNRTTSTIS</sequence>
<protein>
    <recommendedName>
        <fullName evidence="2">SCP domain-containing protein</fullName>
    </recommendedName>
</protein>
<evidence type="ECO:0000313" key="4">
    <source>
        <dbReference type="Proteomes" id="UP001196413"/>
    </source>
</evidence>
<evidence type="ECO:0000256" key="1">
    <source>
        <dbReference type="SAM" id="SignalP"/>
    </source>
</evidence>
<keyword evidence="4" id="KW-1185">Reference proteome</keyword>
<dbReference type="Gene3D" id="3.40.33.10">
    <property type="entry name" value="CAP"/>
    <property type="match status" value="1"/>
</dbReference>
<dbReference type="CDD" id="cd05380">
    <property type="entry name" value="CAP_euk"/>
    <property type="match status" value="1"/>
</dbReference>